<feature type="compositionally biased region" description="Polar residues" evidence="1">
    <location>
        <begin position="147"/>
        <end position="162"/>
    </location>
</feature>
<feature type="compositionally biased region" description="Low complexity" evidence="1">
    <location>
        <begin position="135"/>
        <end position="146"/>
    </location>
</feature>
<dbReference type="Ensembl" id="ENSPMAT00000001097.1">
    <property type="protein sequence ID" value="ENSPMAP00000001093.1"/>
    <property type="gene ID" value="ENSPMAG00000000981.1"/>
</dbReference>
<protein>
    <submittedName>
        <fullName evidence="2">Uncharacterized protein</fullName>
    </submittedName>
</protein>
<organism evidence="2">
    <name type="scientific">Petromyzon marinus</name>
    <name type="common">Sea lamprey</name>
    <dbReference type="NCBI Taxonomy" id="7757"/>
    <lineage>
        <taxon>Eukaryota</taxon>
        <taxon>Metazoa</taxon>
        <taxon>Chordata</taxon>
        <taxon>Craniata</taxon>
        <taxon>Vertebrata</taxon>
        <taxon>Cyclostomata</taxon>
        <taxon>Hyperoartia</taxon>
        <taxon>Petromyzontiformes</taxon>
        <taxon>Petromyzontidae</taxon>
        <taxon>Petromyzon</taxon>
    </lineage>
</organism>
<reference evidence="2" key="1">
    <citation type="submission" date="2025-08" db="UniProtKB">
        <authorList>
            <consortium name="Ensembl"/>
        </authorList>
    </citation>
    <scope>IDENTIFICATION</scope>
</reference>
<dbReference type="OMA" id="GFNIGMS"/>
<feature type="region of interest" description="Disordered" evidence="1">
    <location>
        <begin position="132"/>
        <end position="201"/>
    </location>
</feature>
<evidence type="ECO:0000313" key="2">
    <source>
        <dbReference type="Ensembl" id="ENSPMAP00000001093.1"/>
    </source>
</evidence>
<sequence>SAPGSSLPTFGTASSAPPAGAAHAFGTQPSGGGGGGGGSGDGGGGPGGAPFRQQPPTQPPAFGSSGPSQLAPPAFGFSANQQQAPAFGSGAAPAGGQQPLFSAAVQKPAFGPGGAAGQPAVYFAGAAPAQGFNFGGASPAPGPSGSLTFGGSPQQAPGTFQFNARPGFNIGMSGSPANQFQGSSSATLKNRKYKTAVRRRK</sequence>
<feature type="compositionally biased region" description="Gly residues" evidence="1">
    <location>
        <begin position="29"/>
        <end position="48"/>
    </location>
</feature>
<feature type="compositionally biased region" description="Basic residues" evidence="1">
    <location>
        <begin position="189"/>
        <end position="201"/>
    </location>
</feature>
<name>S4R7B3_PETMA</name>
<proteinExistence type="predicted"/>
<evidence type="ECO:0000256" key="1">
    <source>
        <dbReference type="SAM" id="MobiDB-lite"/>
    </source>
</evidence>
<feature type="compositionally biased region" description="Low complexity" evidence="1">
    <location>
        <begin position="81"/>
        <end position="99"/>
    </location>
</feature>
<dbReference type="AlphaFoldDB" id="S4R7B3"/>
<reference evidence="2" key="2">
    <citation type="submission" date="2025-09" db="UniProtKB">
        <authorList>
            <consortium name="Ensembl"/>
        </authorList>
    </citation>
    <scope>IDENTIFICATION</scope>
</reference>
<feature type="compositionally biased region" description="Polar residues" evidence="1">
    <location>
        <begin position="175"/>
        <end position="188"/>
    </location>
</feature>
<feature type="compositionally biased region" description="Low complexity" evidence="1">
    <location>
        <begin position="10"/>
        <end position="27"/>
    </location>
</feature>
<feature type="region of interest" description="Disordered" evidence="1">
    <location>
        <begin position="1"/>
        <end position="99"/>
    </location>
</feature>
<dbReference type="HOGENOM" id="CLU_1363213_0_0_1"/>
<accession>S4R7B3</accession>